<name>A0AB34IQY8_PRYPA</name>
<dbReference type="AlphaFoldDB" id="A0AB34IQY8"/>
<comment type="caution">
    <text evidence="3">The sequence shown here is derived from an EMBL/GenBank/DDBJ whole genome shotgun (WGS) entry which is preliminary data.</text>
</comment>
<evidence type="ECO:0008006" key="5">
    <source>
        <dbReference type="Google" id="ProtNLM"/>
    </source>
</evidence>
<keyword evidence="1" id="KW-1133">Transmembrane helix</keyword>
<protein>
    <recommendedName>
        <fullName evidence="5">Dolichol kinase</fullName>
    </recommendedName>
</protein>
<keyword evidence="1" id="KW-0472">Membrane</keyword>
<sequence>MRRAAAAHDAPPSAAPLHTPCFVCVRGAWLPRPLPLAIATVCPALLAFAAALHSRRALLGIGLAPLGAYASLAALRALEDAALRLSAATVRRRAECRLAPLCVPAAALAAALCCVHALASTWLPRLLARFAAADV</sequence>
<feature type="transmembrane region" description="Helical" evidence="1">
    <location>
        <begin position="98"/>
        <end position="119"/>
    </location>
</feature>
<reference evidence="3 4" key="1">
    <citation type="journal article" date="2024" name="Science">
        <title>Giant polyketide synthase enzymes in the biosynthesis of giant marine polyether toxins.</title>
        <authorList>
            <person name="Fallon T.R."/>
            <person name="Shende V.V."/>
            <person name="Wierzbicki I.H."/>
            <person name="Pendleton A.L."/>
            <person name="Watervoot N.F."/>
            <person name="Auber R.P."/>
            <person name="Gonzalez D.J."/>
            <person name="Wisecaver J.H."/>
            <person name="Moore B.S."/>
        </authorList>
    </citation>
    <scope>NUCLEOTIDE SEQUENCE [LARGE SCALE GENOMIC DNA]</scope>
    <source>
        <strain evidence="3 4">12B1</strain>
    </source>
</reference>
<proteinExistence type="predicted"/>
<dbReference type="EMBL" id="JBGBPQ010000020">
    <property type="protein sequence ID" value="KAL1504560.1"/>
    <property type="molecule type" value="Genomic_DNA"/>
</dbReference>
<evidence type="ECO:0000256" key="1">
    <source>
        <dbReference type="SAM" id="Phobius"/>
    </source>
</evidence>
<keyword evidence="1" id="KW-0812">Transmembrane</keyword>
<feature type="transmembrane region" description="Helical" evidence="1">
    <location>
        <begin position="58"/>
        <end position="78"/>
    </location>
</feature>
<gene>
    <name evidence="2" type="ORF">AB1Y20_010924</name>
    <name evidence="3" type="ORF">AB1Y20_010960</name>
</gene>
<keyword evidence="4" id="KW-1185">Reference proteome</keyword>
<accession>A0AB34IQY8</accession>
<evidence type="ECO:0000313" key="4">
    <source>
        <dbReference type="Proteomes" id="UP001515480"/>
    </source>
</evidence>
<evidence type="ECO:0000313" key="2">
    <source>
        <dbReference type="EMBL" id="KAL1504522.1"/>
    </source>
</evidence>
<dbReference type="EMBL" id="JBGBPQ010000020">
    <property type="protein sequence ID" value="KAL1504522.1"/>
    <property type="molecule type" value="Genomic_DNA"/>
</dbReference>
<evidence type="ECO:0000313" key="3">
    <source>
        <dbReference type="EMBL" id="KAL1504560.1"/>
    </source>
</evidence>
<organism evidence="3 4">
    <name type="scientific">Prymnesium parvum</name>
    <name type="common">Toxic golden alga</name>
    <dbReference type="NCBI Taxonomy" id="97485"/>
    <lineage>
        <taxon>Eukaryota</taxon>
        <taxon>Haptista</taxon>
        <taxon>Haptophyta</taxon>
        <taxon>Prymnesiophyceae</taxon>
        <taxon>Prymnesiales</taxon>
        <taxon>Prymnesiaceae</taxon>
        <taxon>Prymnesium</taxon>
    </lineage>
</organism>
<dbReference type="Proteomes" id="UP001515480">
    <property type="component" value="Unassembled WGS sequence"/>
</dbReference>
<feature type="transmembrane region" description="Helical" evidence="1">
    <location>
        <begin position="34"/>
        <end position="52"/>
    </location>
</feature>